<evidence type="ECO:0000313" key="2">
    <source>
        <dbReference type="Proteomes" id="UP000663891"/>
    </source>
</evidence>
<proteinExistence type="predicted"/>
<sequence length="36" mass="4059">MKRDLSPLSQIESTNDLISECSKVTVSQRRLSLPLI</sequence>
<reference evidence="1" key="1">
    <citation type="submission" date="2021-02" db="EMBL/GenBank/DDBJ databases">
        <authorList>
            <person name="Nowell W R."/>
        </authorList>
    </citation>
    <scope>NUCLEOTIDE SEQUENCE</scope>
</reference>
<organism evidence="1 2">
    <name type="scientific">Adineta steineri</name>
    <dbReference type="NCBI Taxonomy" id="433720"/>
    <lineage>
        <taxon>Eukaryota</taxon>
        <taxon>Metazoa</taxon>
        <taxon>Spiralia</taxon>
        <taxon>Gnathifera</taxon>
        <taxon>Rotifera</taxon>
        <taxon>Eurotatoria</taxon>
        <taxon>Bdelloidea</taxon>
        <taxon>Adinetida</taxon>
        <taxon>Adinetidae</taxon>
        <taxon>Adineta</taxon>
    </lineage>
</organism>
<comment type="caution">
    <text evidence="1">The sequence shown here is derived from an EMBL/GenBank/DDBJ whole genome shotgun (WGS) entry which is preliminary data.</text>
</comment>
<name>A0A815EG15_9BILA</name>
<protein>
    <submittedName>
        <fullName evidence="1">Uncharacterized protein</fullName>
    </submittedName>
</protein>
<accession>A0A815EG15</accession>
<evidence type="ECO:0000313" key="1">
    <source>
        <dbReference type="EMBL" id="CAF1310936.1"/>
    </source>
</evidence>
<dbReference type="Proteomes" id="UP000663891">
    <property type="component" value="Unassembled WGS sequence"/>
</dbReference>
<gene>
    <name evidence="1" type="ORF">VCS650_LOCUS31590</name>
</gene>
<dbReference type="EMBL" id="CAJNON010000546">
    <property type="protein sequence ID" value="CAF1310936.1"/>
    <property type="molecule type" value="Genomic_DNA"/>
</dbReference>
<feature type="non-terminal residue" evidence="1">
    <location>
        <position position="36"/>
    </location>
</feature>
<dbReference type="AlphaFoldDB" id="A0A815EG15"/>